<dbReference type="EMBL" id="JBHSJE010000014">
    <property type="protein sequence ID" value="MFC4983213.1"/>
    <property type="molecule type" value="Genomic_DNA"/>
</dbReference>
<reference evidence="3" key="1">
    <citation type="journal article" date="2019" name="Int. J. Syst. Evol. Microbiol.">
        <title>The Global Catalogue of Microorganisms (GCM) 10K type strain sequencing project: providing services to taxonomists for standard genome sequencing and annotation.</title>
        <authorList>
            <consortium name="The Broad Institute Genomics Platform"/>
            <consortium name="The Broad Institute Genome Sequencing Center for Infectious Disease"/>
            <person name="Wu L."/>
            <person name="Ma J."/>
        </authorList>
    </citation>
    <scope>NUCLEOTIDE SEQUENCE [LARGE SCALE GENOMIC DNA]</scope>
    <source>
        <strain evidence="3">ICMP 257</strain>
    </source>
</reference>
<accession>A0ABV9VJ29</accession>
<feature type="region of interest" description="Disordered" evidence="1">
    <location>
        <begin position="1"/>
        <end position="33"/>
    </location>
</feature>
<keyword evidence="3" id="KW-1185">Reference proteome</keyword>
<name>A0ABV9VJ29_STRAZ</name>
<proteinExistence type="predicted"/>
<organism evidence="2 3">
    <name type="scientific">Streptomyces atroolivaceus</name>
    <dbReference type="NCBI Taxonomy" id="66869"/>
    <lineage>
        <taxon>Bacteria</taxon>
        <taxon>Bacillati</taxon>
        <taxon>Actinomycetota</taxon>
        <taxon>Actinomycetes</taxon>
        <taxon>Kitasatosporales</taxon>
        <taxon>Streptomycetaceae</taxon>
        <taxon>Streptomyces</taxon>
    </lineage>
</organism>
<dbReference type="RefSeq" id="WP_157841724.1">
    <property type="nucleotide sequence ID" value="NZ_JBHSJE010000014.1"/>
</dbReference>
<evidence type="ECO:0000313" key="2">
    <source>
        <dbReference type="EMBL" id="MFC4983213.1"/>
    </source>
</evidence>
<dbReference type="Proteomes" id="UP001595908">
    <property type="component" value="Unassembled WGS sequence"/>
</dbReference>
<gene>
    <name evidence="2" type="ORF">ACFPL4_33595</name>
</gene>
<sequence>MEPVNEHAGQAHAFDRGSAIGRLDPAELDPPLGTLSVPALDLALLS</sequence>
<protein>
    <submittedName>
        <fullName evidence="2">Uncharacterized protein</fullName>
    </submittedName>
</protein>
<dbReference type="GeneID" id="43426552"/>
<comment type="caution">
    <text evidence="2">The sequence shown here is derived from an EMBL/GenBank/DDBJ whole genome shotgun (WGS) entry which is preliminary data.</text>
</comment>
<evidence type="ECO:0000313" key="3">
    <source>
        <dbReference type="Proteomes" id="UP001595908"/>
    </source>
</evidence>
<evidence type="ECO:0000256" key="1">
    <source>
        <dbReference type="SAM" id="MobiDB-lite"/>
    </source>
</evidence>